<evidence type="ECO:0000256" key="7">
    <source>
        <dbReference type="ARBA" id="ARBA00022824"/>
    </source>
</evidence>
<reference evidence="15" key="3">
    <citation type="submission" date="2015-06" db="UniProtKB">
        <authorList>
            <consortium name="EnsemblMetazoa"/>
        </authorList>
    </citation>
    <scope>IDENTIFICATION</scope>
</reference>
<keyword evidence="9 11" id="KW-0472">Membrane</keyword>
<keyword evidence="5 12" id="KW-0812">Transmembrane</keyword>
<evidence type="ECO:0000313" key="16">
    <source>
        <dbReference type="Proteomes" id="UP000014760"/>
    </source>
</evidence>
<evidence type="ECO:0000313" key="14">
    <source>
        <dbReference type="EMBL" id="ELU02607.1"/>
    </source>
</evidence>
<evidence type="ECO:0000256" key="2">
    <source>
        <dbReference type="ARBA" id="ARBA00004115"/>
    </source>
</evidence>
<dbReference type="STRING" id="283909.R7UH65"/>
<reference evidence="16" key="1">
    <citation type="submission" date="2012-12" db="EMBL/GenBank/DDBJ databases">
        <authorList>
            <person name="Hellsten U."/>
            <person name="Grimwood J."/>
            <person name="Chapman J.A."/>
            <person name="Shapiro H."/>
            <person name="Aerts A."/>
            <person name="Otillar R.P."/>
            <person name="Terry A.Y."/>
            <person name="Boore J.L."/>
            <person name="Simakov O."/>
            <person name="Marletaz F."/>
            <person name="Cho S.-J."/>
            <person name="Edsinger-Gonzales E."/>
            <person name="Havlak P."/>
            <person name="Kuo D.-H."/>
            <person name="Larsson T."/>
            <person name="Lv J."/>
            <person name="Arendt D."/>
            <person name="Savage R."/>
            <person name="Osoegawa K."/>
            <person name="de Jong P."/>
            <person name="Lindberg D.R."/>
            <person name="Seaver E.C."/>
            <person name="Weisblat D.A."/>
            <person name="Putnam N.H."/>
            <person name="Grigoriev I.V."/>
            <person name="Rokhsar D.S."/>
        </authorList>
    </citation>
    <scope>NUCLEOTIDE SEQUENCE</scope>
    <source>
        <strain evidence="16">I ESC-2004</strain>
    </source>
</reference>
<organism evidence="14">
    <name type="scientific">Capitella teleta</name>
    <name type="common">Polychaete worm</name>
    <dbReference type="NCBI Taxonomy" id="283909"/>
    <lineage>
        <taxon>Eukaryota</taxon>
        <taxon>Metazoa</taxon>
        <taxon>Spiralia</taxon>
        <taxon>Lophotrochozoa</taxon>
        <taxon>Annelida</taxon>
        <taxon>Polychaeta</taxon>
        <taxon>Sedentaria</taxon>
        <taxon>Scolecida</taxon>
        <taxon>Capitellidae</taxon>
        <taxon>Capitella</taxon>
    </lineage>
</organism>
<keyword evidence="16" id="KW-1185">Reference proteome</keyword>
<feature type="transmembrane region" description="Helical" evidence="12">
    <location>
        <begin position="150"/>
        <end position="169"/>
    </location>
</feature>
<gene>
    <name evidence="14" type="ORF">CAPTEDRAFT_184319</name>
</gene>
<sequence>MKFLLTVLLFAFVSADADNARLLAAKNILNEILVEGRDLTVQYNIFNVGGSAAREVSLTDASFPESDFEVIQGSLEVNWNRLAPGSNVSHAVILRPTKSGYFNFTSAEISYLASEEASERQIGYTSGPGEGGIMHHRDYDRKFSPHVIDWAAFAVMTLPSLGIPFLLWFSSKSKYDKPRASKKHN</sequence>
<dbReference type="EnsemblMetazoa" id="CapteT184319">
    <property type="protein sequence ID" value="CapteP184319"/>
    <property type="gene ID" value="CapteG184319"/>
</dbReference>
<dbReference type="Proteomes" id="UP000014760">
    <property type="component" value="Unassembled WGS sequence"/>
</dbReference>
<evidence type="ECO:0000256" key="1">
    <source>
        <dbReference type="ARBA" id="ARBA00002838"/>
    </source>
</evidence>
<feature type="chain" id="PRO_5008788019" description="Translocon-associated protein subunit beta" evidence="13">
    <location>
        <begin position="18"/>
        <end position="185"/>
    </location>
</feature>
<dbReference type="EMBL" id="AMQN01008733">
    <property type="status" value="NOT_ANNOTATED_CDS"/>
    <property type="molecule type" value="Genomic_DNA"/>
</dbReference>
<dbReference type="HOGENOM" id="CLU_102025_1_0_1"/>
<evidence type="ECO:0000256" key="13">
    <source>
        <dbReference type="SAM" id="SignalP"/>
    </source>
</evidence>
<evidence type="ECO:0000256" key="3">
    <source>
        <dbReference type="ARBA" id="ARBA00005610"/>
    </source>
</evidence>
<dbReference type="OMA" id="ILWHSSK"/>
<dbReference type="GO" id="GO:0005789">
    <property type="term" value="C:endoplasmic reticulum membrane"/>
    <property type="evidence" value="ECO:0007669"/>
    <property type="project" value="UniProtKB-SubCell"/>
</dbReference>
<protein>
    <recommendedName>
        <fullName evidence="4 11">Translocon-associated protein subunit beta</fullName>
        <shortName evidence="11">TRAP-beta</shortName>
    </recommendedName>
    <alternativeName>
        <fullName evidence="11">Signal sequence receptor subunit beta</fullName>
    </alternativeName>
</protein>
<dbReference type="FunCoup" id="R7UH65">
    <property type="interactions" value="1372"/>
</dbReference>
<dbReference type="AlphaFoldDB" id="R7UH65"/>
<proteinExistence type="inferred from homology"/>
<dbReference type="Pfam" id="PF05753">
    <property type="entry name" value="TRAP_beta"/>
    <property type="match status" value="1"/>
</dbReference>
<comment type="function">
    <text evidence="1 11">TRAP proteins are part of a complex whose function is to bind calcium to the ER membrane and thereby regulate the retention of ER resident proteins.</text>
</comment>
<evidence type="ECO:0000256" key="8">
    <source>
        <dbReference type="ARBA" id="ARBA00022989"/>
    </source>
</evidence>
<dbReference type="PANTHER" id="PTHR12861">
    <property type="entry name" value="TRANSLOCON-ASSOCIATED PROTEIN, BETA SUBUNIT PRECURSOR TRAP-BETA SIGNAL SEQUENCE RECEPTOR BETA SUBUNIT"/>
    <property type="match status" value="1"/>
</dbReference>
<accession>R7UH65</accession>
<evidence type="ECO:0000256" key="10">
    <source>
        <dbReference type="ARBA" id="ARBA00023180"/>
    </source>
</evidence>
<name>R7UH65_CAPTE</name>
<keyword evidence="8 12" id="KW-1133">Transmembrane helix</keyword>
<dbReference type="EMBL" id="KB303858">
    <property type="protein sequence ID" value="ELU02607.1"/>
    <property type="molecule type" value="Genomic_DNA"/>
</dbReference>
<reference evidence="14 16" key="2">
    <citation type="journal article" date="2013" name="Nature">
        <title>Insights into bilaterian evolution from three spiralian genomes.</title>
        <authorList>
            <person name="Simakov O."/>
            <person name="Marletaz F."/>
            <person name="Cho S.J."/>
            <person name="Edsinger-Gonzales E."/>
            <person name="Havlak P."/>
            <person name="Hellsten U."/>
            <person name="Kuo D.H."/>
            <person name="Larsson T."/>
            <person name="Lv J."/>
            <person name="Arendt D."/>
            <person name="Savage R."/>
            <person name="Osoegawa K."/>
            <person name="de Jong P."/>
            <person name="Grimwood J."/>
            <person name="Chapman J.A."/>
            <person name="Shapiro H."/>
            <person name="Aerts A."/>
            <person name="Otillar R.P."/>
            <person name="Terry A.Y."/>
            <person name="Boore J.L."/>
            <person name="Grigoriev I.V."/>
            <person name="Lindberg D.R."/>
            <person name="Seaver E.C."/>
            <person name="Weisblat D.A."/>
            <person name="Putnam N.H."/>
            <person name="Rokhsar D.S."/>
        </authorList>
    </citation>
    <scope>NUCLEOTIDE SEQUENCE</scope>
    <source>
        <strain evidence="14 16">I ESC-2004</strain>
    </source>
</reference>
<evidence type="ECO:0000256" key="6">
    <source>
        <dbReference type="ARBA" id="ARBA00022729"/>
    </source>
</evidence>
<evidence type="ECO:0000256" key="9">
    <source>
        <dbReference type="ARBA" id="ARBA00023136"/>
    </source>
</evidence>
<dbReference type="PIRSF" id="PIRSF016400">
    <property type="entry name" value="TRAP_beta"/>
    <property type="match status" value="1"/>
</dbReference>
<comment type="similarity">
    <text evidence="3 11">Belongs to the TRAP-beta family.</text>
</comment>
<keyword evidence="10" id="KW-0325">Glycoprotein</keyword>
<dbReference type="PANTHER" id="PTHR12861:SF3">
    <property type="entry name" value="TRANSLOCON-ASSOCIATED PROTEIN SUBUNIT BETA"/>
    <property type="match status" value="1"/>
</dbReference>
<feature type="signal peptide" evidence="13">
    <location>
        <begin position="1"/>
        <end position="17"/>
    </location>
</feature>
<dbReference type="OrthoDB" id="5860827at2759"/>
<dbReference type="InterPro" id="IPR008856">
    <property type="entry name" value="TRAP_beta"/>
</dbReference>
<evidence type="ECO:0000256" key="4">
    <source>
        <dbReference type="ARBA" id="ARBA00021110"/>
    </source>
</evidence>
<evidence type="ECO:0000313" key="15">
    <source>
        <dbReference type="EnsemblMetazoa" id="CapteP184319"/>
    </source>
</evidence>
<comment type="subcellular location">
    <subcellularLocation>
        <location evidence="2">Endoplasmic reticulum membrane</location>
        <topology evidence="2">Single-pass type I membrane protein</topology>
    </subcellularLocation>
</comment>
<keyword evidence="7 11" id="KW-0256">Endoplasmic reticulum</keyword>
<evidence type="ECO:0000256" key="5">
    <source>
        <dbReference type="ARBA" id="ARBA00022692"/>
    </source>
</evidence>
<evidence type="ECO:0000256" key="12">
    <source>
        <dbReference type="SAM" id="Phobius"/>
    </source>
</evidence>
<evidence type="ECO:0000256" key="11">
    <source>
        <dbReference type="PIRNR" id="PIRNR016400"/>
    </source>
</evidence>
<comment type="subunit">
    <text evidence="11">Heterotetramer of TRAP-alpha, TRAP-beta, TRAP-delta and TRAP-gamma.</text>
</comment>
<keyword evidence="6 13" id="KW-0732">Signal</keyword>